<dbReference type="PANTHER" id="PTHR21286">
    <property type="entry name" value="NUCLEAR PORE COMPLEX PROTEIN NUP160"/>
    <property type="match status" value="1"/>
</dbReference>
<dbReference type="EMBL" id="CP126217">
    <property type="protein sequence ID" value="WIA18884.1"/>
    <property type="molecule type" value="Genomic_DNA"/>
</dbReference>
<dbReference type="InterPro" id="IPR056535">
    <property type="entry name" value="TPR_NUP160_M"/>
</dbReference>
<dbReference type="PROSITE" id="PS51257">
    <property type="entry name" value="PROKAR_LIPOPROTEIN"/>
    <property type="match status" value="1"/>
</dbReference>
<proteinExistence type="predicted"/>
<evidence type="ECO:0000259" key="1">
    <source>
        <dbReference type="Pfam" id="PF23354"/>
    </source>
</evidence>
<dbReference type="Pfam" id="PF23354">
    <property type="entry name" value="TPR_NUP160_120_M"/>
    <property type="match status" value="1"/>
</dbReference>
<dbReference type="Proteomes" id="UP001244341">
    <property type="component" value="Chromosome 10b"/>
</dbReference>
<sequence>MRRLVQLIGGEEPSEAGLQFILGLSIACGLKKQQPGSSGALDSAVGHLFRAAAGLTDAEAAPLRLVLQLLRQRQGTSGALAGGGSAAAGAADDMEMELMDTVEAAEDTAGELGARKVRQEAQLRLQFCQAVVLLFEREGVTQGALAFARAALGAADAAYGPEQQQEKVQNQAALWASVFNFASELDLIHDAYTAALSNPLPERAAESVRRLAQSLVDRGQLQQLLSLPWAGVLLLSRNGLKEPVPVVELVIDKLTRRALHSELSVTPCPHQVLFDFSTAWGNYKAAAAAMLSHARRLRAAGAAGGKQRRGAALQETVEEVMAAYAASTAMLQLLDSSDAWLDPDQPLLAPFPAPPPRISSSTSSSSTGLGSLAGMAQQLPVITLQDLQREAALFGASALLLQQLPGLEVMQYGLSGDYVLEQLLGAQQFAAAVQLVHTLYGGPELAGTLAGNLEAVAFALAGACVKLQQRQLAGSDGYGLQEDEEGFAAATAGVLAQGIMSYTGPGHLGTGIAGGMAGAAADPAALMRVFIKHGRLLDAAQLAKDHLEAWQRQGALLRAQPGAVWLPLQGLELLHASLVAGAARAGAAKQQHEAEVLGTWSEVLEMGIAEHVALVGSDTGKLGAAVPAGGGGGRGGGGGGGGGYGGGAMGMVF</sequence>
<dbReference type="PANTHER" id="PTHR21286:SF0">
    <property type="entry name" value="NUCLEAR PORE COMPLEX PROTEIN NUP160"/>
    <property type="match status" value="1"/>
</dbReference>
<dbReference type="InterPro" id="IPR021717">
    <property type="entry name" value="Nucleoporin_Nup160"/>
</dbReference>
<reference evidence="2 3" key="1">
    <citation type="submission" date="2023-05" db="EMBL/GenBank/DDBJ databases">
        <title>A 100% complete, gapless, phased diploid assembly of the Scenedesmus obliquus UTEX 3031 genome.</title>
        <authorList>
            <person name="Biondi T.C."/>
            <person name="Hanschen E.R."/>
            <person name="Kwon T."/>
            <person name="Eng W."/>
            <person name="Kruse C.P.S."/>
            <person name="Koehler S.I."/>
            <person name="Kunde Y."/>
            <person name="Gleasner C.D."/>
            <person name="You Mak K.T."/>
            <person name="Polle J."/>
            <person name="Hovde B.T."/>
            <person name="Starkenburg S.R."/>
        </authorList>
    </citation>
    <scope>NUCLEOTIDE SEQUENCE [LARGE SCALE GENOMIC DNA]</scope>
    <source>
        <strain evidence="2 3">DOE0152z</strain>
    </source>
</reference>
<name>A0ABY8UBY5_TETOB</name>
<evidence type="ECO:0000313" key="3">
    <source>
        <dbReference type="Proteomes" id="UP001244341"/>
    </source>
</evidence>
<accession>A0ABY8UBY5</accession>
<keyword evidence="3" id="KW-1185">Reference proteome</keyword>
<feature type="domain" description="NUP160 middle TPR" evidence="1">
    <location>
        <begin position="109"/>
        <end position="299"/>
    </location>
</feature>
<gene>
    <name evidence="2" type="ORF">OEZ85_003557</name>
</gene>
<protein>
    <recommendedName>
        <fullName evidence="1">NUP160 middle TPR domain-containing protein</fullName>
    </recommendedName>
</protein>
<evidence type="ECO:0000313" key="2">
    <source>
        <dbReference type="EMBL" id="WIA18884.1"/>
    </source>
</evidence>
<organism evidence="2 3">
    <name type="scientific">Tetradesmus obliquus</name>
    <name type="common">Green alga</name>
    <name type="synonym">Acutodesmus obliquus</name>
    <dbReference type="NCBI Taxonomy" id="3088"/>
    <lineage>
        <taxon>Eukaryota</taxon>
        <taxon>Viridiplantae</taxon>
        <taxon>Chlorophyta</taxon>
        <taxon>core chlorophytes</taxon>
        <taxon>Chlorophyceae</taxon>
        <taxon>CS clade</taxon>
        <taxon>Sphaeropleales</taxon>
        <taxon>Scenedesmaceae</taxon>
        <taxon>Tetradesmus</taxon>
    </lineage>
</organism>